<dbReference type="OMA" id="YELYTIV"/>
<keyword evidence="10" id="KW-1185">Reference proteome</keyword>
<organism evidence="9 10">
    <name type="scientific">Exaiptasia diaphana</name>
    <name type="common">Tropical sea anemone</name>
    <name type="synonym">Aiptasia pulchella</name>
    <dbReference type="NCBI Taxonomy" id="2652724"/>
    <lineage>
        <taxon>Eukaryota</taxon>
        <taxon>Metazoa</taxon>
        <taxon>Cnidaria</taxon>
        <taxon>Anthozoa</taxon>
        <taxon>Hexacorallia</taxon>
        <taxon>Actiniaria</taxon>
        <taxon>Aiptasiidae</taxon>
        <taxon>Exaiptasia</taxon>
    </lineage>
</organism>
<keyword evidence="3" id="KW-0040">ANK repeat</keyword>
<dbReference type="InterPro" id="IPR052076">
    <property type="entry name" value="TRP_cation_channel"/>
</dbReference>
<dbReference type="RefSeq" id="XP_028519418.1">
    <property type="nucleotide sequence ID" value="XM_028663617.1"/>
</dbReference>
<dbReference type="KEGG" id="epa:114574329"/>
<keyword evidence="8" id="KW-1133">Transmembrane helix</keyword>
<reference evidence="9" key="1">
    <citation type="submission" date="2022-11" db="UniProtKB">
        <authorList>
            <consortium name="EnsemblMetazoa"/>
        </authorList>
    </citation>
    <scope>IDENTIFICATION</scope>
</reference>
<keyword evidence="8" id="KW-0472">Membrane</keyword>
<dbReference type="PANTHER" id="PTHR47143">
    <property type="entry name" value="TRANSIENT RECEPTOR POTENTIAL CATION CHANNEL PROTEIN PAINLESS"/>
    <property type="match status" value="1"/>
</dbReference>
<evidence type="ECO:0000256" key="8">
    <source>
        <dbReference type="SAM" id="Phobius"/>
    </source>
</evidence>
<dbReference type="EnsemblMetazoa" id="XM_028663617.1">
    <property type="protein sequence ID" value="XP_028519418.1"/>
    <property type="gene ID" value="LOC114574329"/>
</dbReference>
<feature type="coiled-coil region" evidence="7">
    <location>
        <begin position="140"/>
        <end position="167"/>
    </location>
</feature>
<evidence type="ECO:0000256" key="3">
    <source>
        <dbReference type="ARBA" id="ARBA00023043"/>
    </source>
</evidence>
<keyword evidence="1" id="KW-0813">Transport</keyword>
<keyword evidence="5" id="KW-0325">Glycoprotein</keyword>
<dbReference type="AlphaFoldDB" id="A0A913YWI2"/>
<evidence type="ECO:0000256" key="7">
    <source>
        <dbReference type="SAM" id="Coils"/>
    </source>
</evidence>
<evidence type="ECO:0000256" key="5">
    <source>
        <dbReference type="ARBA" id="ARBA00023180"/>
    </source>
</evidence>
<sequence length="175" mass="20374">MTIGEVEYTKFFVDQPLDNPNLAQAVFASFCLILPIVLMNLMIGLAVGDIDSIQKNAELKRLAVQVQSIYEFEEKLPSVLLRRFYQRSYVYKPNRKAESFWDRLRCRVNDQLFAMTDKHFEATSSLEDWARMTESLGIKMQKQEERVQVLMAEVKQQKDVLNKMLNRVATSNINT</sequence>
<dbReference type="GO" id="GO:0034220">
    <property type="term" value="P:monoatomic ion transmembrane transport"/>
    <property type="evidence" value="ECO:0007669"/>
    <property type="project" value="UniProtKB-KW"/>
</dbReference>
<dbReference type="GO" id="GO:0022857">
    <property type="term" value="F:transmembrane transporter activity"/>
    <property type="evidence" value="ECO:0007669"/>
    <property type="project" value="TreeGrafter"/>
</dbReference>
<dbReference type="PANTHER" id="PTHR47143:SF1">
    <property type="entry name" value="ION_TRANS DOMAIN-CONTAINING PROTEIN"/>
    <property type="match status" value="1"/>
</dbReference>
<proteinExistence type="predicted"/>
<keyword evidence="4" id="KW-0406">Ion transport</keyword>
<protein>
    <recommendedName>
        <fullName evidence="11">Transient receptor potential cation channel subfamily A member 1</fullName>
    </recommendedName>
</protein>
<dbReference type="GeneID" id="114574329"/>
<evidence type="ECO:0008006" key="11">
    <source>
        <dbReference type="Google" id="ProtNLM"/>
    </source>
</evidence>
<feature type="transmembrane region" description="Helical" evidence="8">
    <location>
        <begin position="22"/>
        <end position="47"/>
    </location>
</feature>
<evidence type="ECO:0000256" key="2">
    <source>
        <dbReference type="ARBA" id="ARBA00022737"/>
    </source>
</evidence>
<evidence type="ECO:0000256" key="4">
    <source>
        <dbReference type="ARBA" id="ARBA00023065"/>
    </source>
</evidence>
<keyword evidence="7" id="KW-0175">Coiled coil</keyword>
<name>A0A913YWI2_EXADI</name>
<keyword evidence="8" id="KW-0812">Transmembrane</keyword>
<dbReference type="Proteomes" id="UP000887567">
    <property type="component" value="Unplaced"/>
</dbReference>
<evidence type="ECO:0000313" key="9">
    <source>
        <dbReference type="EnsemblMetazoa" id="XP_028519418.1"/>
    </source>
</evidence>
<evidence type="ECO:0000313" key="10">
    <source>
        <dbReference type="Proteomes" id="UP000887567"/>
    </source>
</evidence>
<dbReference type="GO" id="GO:1902495">
    <property type="term" value="C:transmembrane transporter complex"/>
    <property type="evidence" value="ECO:0007669"/>
    <property type="project" value="TreeGrafter"/>
</dbReference>
<accession>A0A913YWI2</accession>
<dbReference type="OrthoDB" id="5986774at2759"/>
<evidence type="ECO:0000256" key="1">
    <source>
        <dbReference type="ARBA" id="ARBA00022448"/>
    </source>
</evidence>
<keyword evidence="6" id="KW-0407">Ion channel</keyword>
<keyword evidence="2" id="KW-0677">Repeat</keyword>
<evidence type="ECO:0000256" key="6">
    <source>
        <dbReference type="ARBA" id="ARBA00023303"/>
    </source>
</evidence>